<gene>
    <name evidence="2" type="ORF">SAMN05216276_103534</name>
</gene>
<sequence length="299" mass="31282">MPGHAHGRGGRAVRRLVEKPLRHRGALASLPSVISLARHRLNPAETGPALRALCEWTPVDAPGGGLHPGDVGWYLRLDDAAVFLWTDAVAPVAVGFLDGPVLRVTAAPGADLGALAVDAEELLVPGNDWSDGLPVPGWELHQEESWLVMSWTPRPVSSRAEPVGEAGAADRVLVQRSAFTGSTFTVEGWRTMKRSPAGGSAVEALVRTPAGEPAAAATGWFAGVGRCGLLEPVGTHPDHRGHGYGRDAVLGTCAALAHRGASAVAVATPSTNDAAVALYRSAGFTVVRENRDWARARRA</sequence>
<dbReference type="CDD" id="cd04301">
    <property type="entry name" value="NAT_SF"/>
    <property type="match status" value="1"/>
</dbReference>
<evidence type="ECO:0000259" key="1">
    <source>
        <dbReference type="PROSITE" id="PS51186"/>
    </source>
</evidence>
<keyword evidence="2" id="KW-0808">Transferase</keyword>
<dbReference type="PANTHER" id="PTHR43072">
    <property type="entry name" value="N-ACETYLTRANSFERASE"/>
    <property type="match status" value="1"/>
</dbReference>
<evidence type="ECO:0000313" key="3">
    <source>
        <dbReference type="Proteomes" id="UP000198282"/>
    </source>
</evidence>
<feature type="domain" description="N-acetyltransferase" evidence="1">
    <location>
        <begin position="158"/>
        <end position="299"/>
    </location>
</feature>
<dbReference type="PANTHER" id="PTHR43072:SF60">
    <property type="entry name" value="L-2,4-DIAMINOBUTYRIC ACID ACETYLTRANSFERASE"/>
    <property type="match status" value="1"/>
</dbReference>
<dbReference type="InterPro" id="IPR016181">
    <property type="entry name" value="Acyl_CoA_acyltransferase"/>
</dbReference>
<dbReference type="GO" id="GO:0016747">
    <property type="term" value="F:acyltransferase activity, transferring groups other than amino-acyl groups"/>
    <property type="evidence" value="ECO:0007669"/>
    <property type="project" value="InterPro"/>
</dbReference>
<dbReference type="SUPFAM" id="SSF55729">
    <property type="entry name" value="Acyl-CoA N-acyltransferases (Nat)"/>
    <property type="match status" value="1"/>
</dbReference>
<proteinExistence type="predicted"/>
<reference evidence="2 3" key="1">
    <citation type="submission" date="2017-06" db="EMBL/GenBank/DDBJ databases">
        <authorList>
            <person name="Kim H.J."/>
            <person name="Triplett B.A."/>
        </authorList>
    </citation>
    <scope>NUCLEOTIDE SEQUENCE [LARGE SCALE GENOMIC DNA]</scope>
    <source>
        <strain evidence="2 3">CGMCC 4.2132</strain>
    </source>
</reference>
<protein>
    <submittedName>
        <fullName evidence="2">Acetyltransferase (GNAT) family protein</fullName>
    </submittedName>
</protein>
<name>A0A239LVY4_9ACTN</name>
<accession>A0A239LVY4</accession>
<organism evidence="2 3">
    <name type="scientific">Streptosporangium subroseum</name>
    <dbReference type="NCBI Taxonomy" id="106412"/>
    <lineage>
        <taxon>Bacteria</taxon>
        <taxon>Bacillati</taxon>
        <taxon>Actinomycetota</taxon>
        <taxon>Actinomycetes</taxon>
        <taxon>Streptosporangiales</taxon>
        <taxon>Streptosporangiaceae</taxon>
        <taxon>Streptosporangium</taxon>
    </lineage>
</organism>
<keyword evidence="3" id="KW-1185">Reference proteome</keyword>
<dbReference type="Gene3D" id="3.40.630.30">
    <property type="match status" value="1"/>
</dbReference>
<dbReference type="EMBL" id="FZOD01000035">
    <property type="protein sequence ID" value="SNT33973.1"/>
    <property type="molecule type" value="Genomic_DNA"/>
</dbReference>
<dbReference type="Proteomes" id="UP000198282">
    <property type="component" value="Unassembled WGS sequence"/>
</dbReference>
<dbReference type="Pfam" id="PF00583">
    <property type="entry name" value="Acetyltransf_1"/>
    <property type="match status" value="1"/>
</dbReference>
<dbReference type="InterPro" id="IPR000182">
    <property type="entry name" value="GNAT_dom"/>
</dbReference>
<dbReference type="AlphaFoldDB" id="A0A239LVY4"/>
<evidence type="ECO:0000313" key="2">
    <source>
        <dbReference type="EMBL" id="SNT33973.1"/>
    </source>
</evidence>
<dbReference type="PROSITE" id="PS51186">
    <property type="entry name" value="GNAT"/>
    <property type="match status" value="1"/>
</dbReference>